<evidence type="ECO:0000259" key="7">
    <source>
        <dbReference type="Pfam" id="PF06813"/>
    </source>
</evidence>
<evidence type="ECO:0000256" key="3">
    <source>
        <dbReference type="ARBA" id="ARBA00022989"/>
    </source>
</evidence>
<feature type="transmembrane region" description="Helical" evidence="6">
    <location>
        <begin position="390"/>
        <end position="410"/>
    </location>
</feature>
<dbReference type="Pfam" id="PF06813">
    <property type="entry name" value="Nodulin-like"/>
    <property type="match status" value="1"/>
</dbReference>
<accession>A0A7J7HXP3</accession>
<dbReference type="Pfam" id="PF23262">
    <property type="entry name" value="NFD4_C"/>
    <property type="match status" value="1"/>
</dbReference>
<feature type="domain" description="GAG-pre-integrase" evidence="8">
    <location>
        <begin position="8"/>
        <end position="78"/>
    </location>
</feature>
<feature type="transmembrane region" description="Helical" evidence="6">
    <location>
        <begin position="422"/>
        <end position="442"/>
    </location>
</feature>
<feature type="transmembrane region" description="Helical" evidence="6">
    <location>
        <begin position="623"/>
        <end position="646"/>
    </location>
</feature>
<protein>
    <recommendedName>
        <fullName evidence="13">Nodulin-like domain-containing protein</fullName>
    </recommendedName>
</protein>
<proteinExistence type="inferred from homology"/>
<feature type="domain" description="Retroviral polymerase SH3-like" evidence="10">
    <location>
        <begin position="113"/>
        <end position="145"/>
    </location>
</feature>
<evidence type="ECO:0000259" key="9">
    <source>
        <dbReference type="Pfam" id="PF23262"/>
    </source>
</evidence>
<comment type="similarity">
    <text evidence="5">Belongs to the major facilitator superfamily. Phosphate:H(+) symporter (TC 2.A.1.9) family.</text>
</comment>
<feature type="transmembrane region" description="Helical" evidence="6">
    <location>
        <begin position="358"/>
        <end position="378"/>
    </location>
</feature>
<evidence type="ECO:0000256" key="1">
    <source>
        <dbReference type="ARBA" id="ARBA00004141"/>
    </source>
</evidence>
<name>A0A7J7HXP3_CAMSI</name>
<comment type="subcellular location">
    <subcellularLocation>
        <location evidence="1">Membrane</location>
        <topology evidence="1">Multi-pass membrane protein</topology>
    </subcellularLocation>
</comment>
<organism evidence="11 12">
    <name type="scientific">Camellia sinensis</name>
    <name type="common">Tea plant</name>
    <name type="synonym">Thea sinensis</name>
    <dbReference type="NCBI Taxonomy" id="4442"/>
    <lineage>
        <taxon>Eukaryota</taxon>
        <taxon>Viridiplantae</taxon>
        <taxon>Streptophyta</taxon>
        <taxon>Embryophyta</taxon>
        <taxon>Tracheophyta</taxon>
        <taxon>Spermatophyta</taxon>
        <taxon>Magnoliopsida</taxon>
        <taxon>eudicotyledons</taxon>
        <taxon>Gunneridae</taxon>
        <taxon>Pentapetalae</taxon>
        <taxon>asterids</taxon>
        <taxon>Ericales</taxon>
        <taxon>Theaceae</taxon>
        <taxon>Camellia</taxon>
    </lineage>
</organism>
<dbReference type="InterPro" id="IPR057670">
    <property type="entry name" value="SH3_retrovirus"/>
</dbReference>
<evidence type="ECO:0000256" key="5">
    <source>
        <dbReference type="ARBA" id="ARBA00044504"/>
    </source>
</evidence>
<dbReference type="InterPro" id="IPR056555">
    <property type="entry name" value="NFD4_C"/>
</dbReference>
<keyword evidence="12" id="KW-1185">Reference proteome</keyword>
<evidence type="ECO:0000313" key="12">
    <source>
        <dbReference type="Proteomes" id="UP000593564"/>
    </source>
</evidence>
<dbReference type="Proteomes" id="UP000593564">
    <property type="component" value="Unassembled WGS sequence"/>
</dbReference>
<feature type="transmembrane region" description="Helical" evidence="6">
    <location>
        <begin position="448"/>
        <end position="472"/>
    </location>
</feature>
<dbReference type="InterPro" id="IPR010658">
    <property type="entry name" value="Nodulin-like"/>
</dbReference>
<sequence length="742" mass="82508">MKGRLKGNLYFLDGSTVIGSVAASSSSEDDASDTSRLWYMRLAHVGEKALQGLIEKNLLKGAKTGKLEFCKYYVLGKQTRIRFGTAIHRTKEILDYVHTQTGKKIMRLRSDNGESKLDPRAKKVVFLGFSEGVKGYKLWCPESKKEEELKAPARTIQTVINPVTNNPEEDPVIDNKLEENSEQSADEHENLVIEISKQIKSITTRKPKRVIKQPGWLADMVTYALPVVENGISCTFREAEQNEENRKGIIDCKWKLTKKNGDLKEEIFLSQLESHHDSGIKGLTNLWLHKRRLLGWRIPKIGLGSEAQCISPSKGKPNKRRTKLELSSNIAVVATTCYPRFCGVIEIHRCVGRSGCNGAVTAITGFLGLSGAILIQAYQTIFKDKPTSFLLMLATFPTFNTLLLMCFVRIYRTSEGDEKKHLNGFSLIALIIAAYLMVIIILENILSLPLLAHIFTFVILILLLASPLCIAIKAQLSESRSISSTSEIGEEPLMDDPNQFAAEKIHARQDLSGYHQIHSSADQEIDTNVKKTLQLGENLNLLQAMCTSSFWLLFVAMACGMGSGLATVNNISQIGESLGYTNLETSSLVSLWSIWNFLGRFGAGYISDYFLHMNGWARPVFMAITLATMSIGHAVIASGFPGALYIGSVLVGSIWEQYLTRSPIASPVGSYFLSVRVVGYIYDREASMEGDTCIGTHCFMLSFFIMSSAALLGFLAALILLFRTRKFYQQVVLRRLRQSVGE</sequence>
<feature type="transmembrane region" description="Helical" evidence="6">
    <location>
        <begin position="699"/>
        <end position="722"/>
    </location>
</feature>
<gene>
    <name evidence="11" type="ORF">HYC85_004835</name>
</gene>
<dbReference type="AlphaFoldDB" id="A0A7J7HXP3"/>
<dbReference type="InterPro" id="IPR036259">
    <property type="entry name" value="MFS_trans_sf"/>
</dbReference>
<dbReference type="PANTHER" id="PTHR21576:SF133">
    <property type="entry name" value="NODULIN-LIKE DOMAIN-CONTAINING PROTEIN"/>
    <property type="match status" value="1"/>
</dbReference>
<feature type="domain" description="NFD4 C-terminal" evidence="9">
    <location>
        <begin position="548"/>
        <end position="652"/>
    </location>
</feature>
<reference evidence="11 12" key="2">
    <citation type="submission" date="2020-07" db="EMBL/GenBank/DDBJ databases">
        <title>Genome assembly of wild tea tree DASZ reveals pedigree and selection history of tea varieties.</title>
        <authorList>
            <person name="Zhang W."/>
        </authorList>
    </citation>
    <scope>NUCLEOTIDE SEQUENCE [LARGE SCALE GENOMIC DNA]</scope>
    <source>
        <strain evidence="12">cv. G240</strain>
        <tissue evidence="11">Leaf</tissue>
    </source>
</reference>
<keyword evidence="4 6" id="KW-0472">Membrane</keyword>
<evidence type="ECO:0000259" key="10">
    <source>
        <dbReference type="Pfam" id="PF25597"/>
    </source>
</evidence>
<dbReference type="SUPFAM" id="SSF103473">
    <property type="entry name" value="MFS general substrate transporter"/>
    <property type="match status" value="1"/>
</dbReference>
<dbReference type="InterPro" id="IPR025724">
    <property type="entry name" value="GAG-pre-integrase_dom"/>
</dbReference>
<keyword evidence="2 6" id="KW-0812">Transmembrane</keyword>
<feature type="domain" description="Nodulin-like" evidence="7">
    <location>
        <begin position="359"/>
        <end position="472"/>
    </location>
</feature>
<feature type="transmembrane region" description="Helical" evidence="6">
    <location>
        <begin position="592"/>
        <end position="611"/>
    </location>
</feature>
<dbReference type="EMBL" id="JACBKZ010000002">
    <property type="protein sequence ID" value="KAF5957610.1"/>
    <property type="molecule type" value="Genomic_DNA"/>
</dbReference>
<feature type="transmembrane region" description="Helical" evidence="6">
    <location>
        <begin position="550"/>
        <end position="572"/>
    </location>
</feature>
<evidence type="ECO:0000256" key="2">
    <source>
        <dbReference type="ARBA" id="ARBA00022692"/>
    </source>
</evidence>
<keyword evidence="3 6" id="KW-1133">Transmembrane helix</keyword>
<dbReference type="GO" id="GO:0016020">
    <property type="term" value="C:membrane"/>
    <property type="evidence" value="ECO:0007669"/>
    <property type="project" value="UniProtKB-SubCell"/>
</dbReference>
<dbReference type="Pfam" id="PF25597">
    <property type="entry name" value="SH3_retrovirus"/>
    <property type="match status" value="1"/>
</dbReference>
<dbReference type="PANTHER" id="PTHR21576">
    <property type="entry name" value="UNCHARACTERIZED NODULIN-LIKE PROTEIN"/>
    <property type="match status" value="1"/>
</dbReference>
<dbReference type="Pfam" id="PF13976">
    <property type="entry name" value="gag_pre-integrs"/>
    <property type="match status" value="1"/>
</dbReference>
<evidence type="ECO:0000256" key="4">
    <source>
        <dbReference type="ARBA" id="ARBA00023136"/>
    </source>
</evidence>
<evidence type="ECO:0000313" key="11">
    <source>
        <dbReference type="EMBL" id="KAF5957610.1"/>
    </source>
</evidence>
<evidence type="ECO:0008006" key="13">
    <source>
        <dbReference type="Google" id="ProtNLM"/>
    </source>
</evidence>
<reference evidence="12" key="1">
    <citation type="journal article" date="2020" name="Nat. Commun.">
        <title>Genome assembly of wild tea tree DASZ reveals pedigree and selection history of tea varieties.</title>
        <authorList>
            <person name="Zhang W."/>
            <person name="Zhang Y."/>
            <person name="Qiu H."/>
            <person name="Guo Y."/>
            <person name="Wan H."/>
            <person name="Zhang X."/>
            <person name="Scossa F."/>
            <person name="Alseekh S."/>
            <person name="Zhang Q."/>
            <person name="Wang P."/>
            <person name="Xu L."/>
            <person name="Schmidt M.H."/>
            <person name="Jia X."/>
            <person name="Li D."/>
            <person name="Zhu A."/>
            <person name="Guo F."/>
            <person name="Chen W."/>
            <person name="Ni D."/>
            <person name="Usadel B."/>
            <person name="Fernie A.R."/>
            <person name="Wen W."/>
        </authorList>
    </citation>
    <scope>NUCLEOTIDE SEQUENCE [LARGE SCALE GENOMIC DNA]</scope>
    <source>
        <strain evidence="12">cv. G240</strain>
    </source>
</reference>
<evidence type="ECO:0000256" key="6">
    <source>
        <dbReference type="SAM" id="Phobius"/>
    </source>
</evidence>
<evidence type="ECO:0000259" key="8">
    <source>
        <dbReference type="Pfam" id="PF13976"/>
    </source>
</evidence>
<comment type="caution">
    <text evidence="11">The sequence shown here is derived from an EMBL/GenBank/DDBJ whole genome shotgun (WGS) entry which is preliminary data.</text>
</comment>